<keyword evidence="2" id="KW-0808">Transferase</keyword>
<dbReference type="HOGENOM" id="CLU_009583_14_0_4"/>
<dbReference type="AlphaFoldDB" id="Q220X7"/>
<dbReference type="STRING" id="338969.Rfer_0675"/>
<proteinExistence type="predicted"/>
<dbReference type="InterPro" id="IPR001296">
    <property type="entry name" value="Glyco_trans_1"/>
</dbReference>
<evidence type="ECO:0000313" key="3">
    <source>
        <dbReference type="Proteomes" id="UP000008332"/>
    </source>
</evidence>
<dbReference type="InterPro" id="IPR050194">
    <property type="entry name" value="Glycosyltransferase_grp1"/>
</dbReference>
<dbReference type="eggNOG" id="COG0438">
    <property type="taxonomic scope" value="Bacteria"/>
</dbReference>
<dbReference type="PANTHER" id="PTHR45947">
    <property type="entry name" value="SULFOQUINOVOSYL TRANSFERASE SQD2"/>
    <property type="match status" value="1"/>
</dbReference>
<evidence type="ECO:0000313" key="2">
    <source>
        <dbReference type="EMBL" id="ABD68426.1"/>
    </source>
</evidence>
<dbReference type="OrthoDB" id="9775208at2"/>
<evidence type="ECO:0000259" key="1">
    <source>
        <dbReference type="Pfam" id="PF00534"/>
    </source>
</evidence>
<dbReference type="Gene3D" id="3.40.50.2000">
    <property type="entry name" value="Glycogen Phosphorylase B"/>
    <property type="match status" value="2"/>
</dbReference>
<protein>
    <submittedName>
        <fullName evidence="2">Glycosyl transferase, group 1</fullName>
    </submittedName>
</protein>
<dbReference type="KEGG" id="rfr:Rfer_0675"/>
<reference evidence="3" key="1">
    <citation type="submission" date="2006-02" db="EMBL/GenBank/DDBJ databases">
        <title>Complete sequence of chromosome of Rhodoferax ferrireducens DSM 15236.</title>
        <authorList>
            <person name="Copeland A."/>
            <person name="Lucas S."/>
            <person name="Lapidus A."/>
            <person name="Barry K."/>
            <person name="Detter J.C."/>
            <person name="Glavina del Rio T."/>
            <person name="Hammon N."/>
            <person name="Israni S."/>
            <person name="Pitluck S."/>
            <person name="Brettin T."/>
            <person name="Bruce D."/>
            <person name="Han C."/>
            <person name="Tapia R."/>
            <person name="Gilna P."/>
            <person name="Kiss H."/>
            <person name="Schmutz J."/>
            <person name="Larimer F."/>
            <person name="Land M."/>
            <person name="Kyrpides N."/>
            <person name="Ivanova N."/>
            <person name="Richardson P."/>
        </authorList>
    </citation>
    <scope>NUCLEOTIDE SEQUENCE [LARGE SCALE GENOMIC DNA]</scope>
    <source>
        <strain evidence="3">ATCC BAA-621 / DSM 15236 / T118</strain>
    </source>
</reference>
<keyword evidence="3" id="KW-1185">Reference proteome</keyword>
<feature type="domain" description="Glycosyl transferase family 1" evidence="1">
    <location>
        <begin position="191"/>
        <end position="346"/>
    </location>
</feature>
<dbReference type="CAZy" id="GT4">
    <property type="family name" value="Glycosyltransferase Family 4"/>
</dbReference>
<dbReference type="PANTHER" id="PTHR45947:SF3">
    <property type="entry name" value="SULFOQUINOVOSYL TRANSFERASE SQD2"/>
    <property type="match status" value="1"/>
</dbReference>
<accession>Q220X7</accession>
<dbReference type="Proteomes" id="UP000008332">
    <property type="component" value="Chromosome"/>
</dbReference>
<dbReference type="GO" id="GO:0016757">
    <property type="term" value="F:glycosyltransferase activity"/>
    <property type="evidence" value="ECO:0007669"/>
    <property type="project" value="InterPro"/>
</dbReference>
<name>Q220X7_ALBFT</name>
<dbReference type="SUPFAM" id="SSF53756">
    <property type="entry name" value="UDP-Glycosyltransferase/glycogen phosphorylase"/>
    <property type="match status" value="1"/>
</dbReference>
<dbReference type="CDD" id="cd03801">
    <property type="entry name" value="GT4_PimA-like"/>
    <property type="match status" value="1"/>
</dbReference>
<dbReference type="Pfam" id="PF00534">
    <property type="entry name" value="Glycos_transf_1"/>
    <property type="match status" value="1"/>
</dbReference>
<organism evidence="2 3">
    <name type="scientific">Albidiferax ferrireducens (strain ATCC BAA-621 / DSM 15236 / T118)</name>
    <name type="common">Rhodoferax ferrireducens</name>
    <dbReference type="NCBI Taxonomy" id="338969"/>
    <lineage>
        <taxon>Bacteria</taxon>
        <taxon>Pseudomonadati</taxon>
        <taxon>Pseudomonadota</taxon>
        <taxon>Betaproteobacteria</taxon>
        <taxon>Burkholderiales</taxon>
        <taxon>Comamonadaceae</taxon>
        <taxon>Rhodoferax</taxon>
    </lineage>
</organism>
<dbReference type="EMBL" id="CP000267">
    <property type="protein sequence ID" value="ABD68426.1"/>
    <property type="molecule type" value="Genomic_DNA"/>
</dbReference>
<gene>
    <name evidence="2" type="ordered locus">Rfer_0675</name>
</gene>
<sequence length="376" mass="40779">MVNSATCKLEAFAANRLPRVGLVGPLPPPSGGMANQCQQLILLLQSEGVDVEFVRTNSPYQPYWVGRIPMVRAVFRLVPYLAHLWRTAGRVNVMHILANSGWAWHLFAAPAMIVARLRATPVIVNYRGGNADPFFAKAPKYVLRMLAKASMRVTPSVFLQRVFANHRLSADVISNIIDLSRFTPTRPRAFGNSPHIVVTRNLEPIYDIPTAVRAFAVVKKSFSGATLTIAGSGPELANLKALVLKLQLADDVQFSGRIDNACIPALYASADCMINSSTVDNMPISILEAFASGVPVVSTCAGGIPDLVEHGVSGLLVPIGDDQAMAREVLRVFLNPTMAASLRQAGLVEAEKYAWPQVRAKWLDAYIRSATPGRAP</sequence>